<dbReference type="PANTHER" id="PTHR33116">
    <property type="entry name" value="REVERSE TRANSCRIPTASE ZINC-BINDING DOMAIN-CONTAINING PROTEIN-RELATED-RELATED"/>
    <property type="match status" value="1"/>
</dbReference>
<dbReference type="InterPro" id="IPR026960">
    <property type="entry name" value="RVT-Znf"/>
</dbReference>
<keyword evidence="3" id="KW-1185">Reference proteome</keyword>
<dbReference type="PANTHER" id="PTHR33116:SF78">
    <property type="entry name" value="OS12G0587133 PROTEIN"/>
    <property type="match status" value="1"/>
</dbReference>
<reference evidence="2" key="1">
    <citation type="journal article" date="2022" name="Front. Genet.">
        <title>Chromosome-Scale Assembly of the Dendrobium nobile Genome Provides Insights Into the Molecular Mechanism of the Biosynthesis of the Medicinal Active Ingredient of Dendrobium.</title>
        <authorList>
            <person name="Xu Q."/>
            <person name="Niu S.-C."/>
            <person name="Li K.-L."/>
            <person name="Zheng P.-J."/>
            <person name="Zhang X.-J."/>
            <person name="Jia Y."/>
            <person name="Liu Y."/>
            <person name="Niu Y.-X."/>
            <person name="Yu L.-H."/>
            <person name="Chen D.-F."/>
            <person name="Zhang G.-Q."/>
        </authorList>
    </citation>
    <scope>NUCLEOTIDE SEQUENCE</scope>
    <source>
        <tissue evidence="2">Leaf</tissue>
    </source>
</reference>
<evidence type="ECO:0000313" key="2">
    <source>
        <dbReference type="EMBL" id="KAI0524574.1"/>
    </source>
</evidence>
<evidence type="ECO:0000259" key="1">
    <source>
        <dbReference type="Pfam" id="PF13966"/>
    </source>
</evidence>
<dbReference type="OrthoDB" id="687314at2759"/>
<proteinExistence type="predicted"/>
<dbReference type="EMBL" id="JAGYWB010000004">
    <property type="protein sequence ID" value="KAI0524574.1"/>
    <property type="molecule type" value="Genomic_DNA"/>
</dbReference>
<gene>
    <name evidence="2" type="ORF">KFK09_003951</name>
</gene>
<name>A0A8T3C1K9_DENNO</name>
<protein>
    <recommendedName>
        <fullName evidence="1">Reverse transcriptase zinc-binding domain-containing protein</fullName>
    </recommendedName>
</protein>
<evidence type="ECO:0000313" key="3">
    <source>
        <dbReference type="Proteomes" id="UP000829196"/>
    </source>
</evidence>
<dbReference type="Pfam" id="PF13966">
    <property type="entry name" value="zf-RVT"/>
    <property type="match status" value="1"/>
</dbReference>
<sequence>MALRRLVASDFNYILEKATNKLNVWGKQSISLARKLVLVKSVMAALPVFMAAHSLVPMSILKELDKTCRRFIWDKQGGIHGLHYVALDNLCKSWKEGGQGVNSVVNIASPLRTKFTWSLVKKEDSLLNKVLRAKYGIKIWETSTHKNSSTSLKIMSSGAQFLHKITRWKIASGKAINIMEDVWILDKRLNRWPTFIAVGNFDFPPLESFLNNGVWNKVLLLEFFGKSLVEIITQILIYPEMGEDELELMYKFSGKSITALALSSNDKEIVEVDYGRWLKKIKLNSRVECFWWRLFNNAIPTNAFLMYRRLLGHDSCHRGCEGQENSEHVMVKCVKIQQITGLLISWGFSVPNFSSSRDCKLNLECLEIENGFIAKVYC</sequence>
<accession>A0A8T3C1K9</accession>
<comment type="caution">
    <text evidence="2">The sequence shown here is derived from an EMBL/GenBank/DDBJ whole genome shotgun (WGS) entry which is preliminary data.</text>
</comment>
<dbReference type="Proteomes" id="UP000829196">
    <property type="component" value="Unassembled WGS sequence"/>
</dbReference>
<dbReference type="AlphaFoldDB" id="A0A8T3C1K9"/>
<feature type="domain" description="Reverse transcriptase zinc-binding" evidence="1">
    <location>
        <begin position="276"/>
        <end position="338"/>
    </location>
</feature>
<organism evidence="2 3">
    <name type="scientific">Dendrobium nobile</name>
    <name type="common">Orchid</name>
    <dbReference type="NCBI Taxonomy" id="94219"/>
    <lineage>
        <taxon>Eukaryota</taxon>
        <taxon>Viridiplantae</taxon>
        <taxon>Streptophyta</taxon>
        <taxon>Embryophyta</taxon>
        <taxon>Tracheophyta</taxon>
        <taxon>Spermatophyta</taxon>
        <taxon>Magnoliopsida</taxon>
        <taxon>Liliopsida</taxon>
        <taxon>Asparagales</taxon>
        <taxon>Orchidaceae</taxon>
        <taxon>Epidendroideae</taxon>
        <taxon>Malaxideae</taxon>
        <taxon>Dendrobiinae</taxon>
        <taxon>Dendrobium</taxon>
    </lineage>
</organism>